<keyword evidence="6 10" id="KW-0812">Transmembrane</keyword>
<dbReference type="AlphaFoldDB" id="A0A3B1AGF4"/>
<dbReference type="NCBIfam" id="TIGR01713">
    <property type="entry name" value="typeII_sec_gspC"/>
    <property type="match status" value="1"/>
</dbReference>
<keyword evidence="8 10" id="KW-1133">Transmembrane helix</keyword>
<sequence>MNVSIDTISKFRVPSNWRSVLLELPNQPGFSKLPMILTGLMILLFTSSLAEFTWMFFSVDSAVLNSNQSQQRVRKLNQNSNTVRLRDVSKLSLFGKAKVKNVVASASELINAPNTQLKLTLKGVLAVDAATRAIAIIADDRGKEKHYAIGAMLPGNAKLHTIYADRVILSRAGRLETLRLPKTKLTKGAVVRKAVAPKSRQVRAGGSLKSMRDNLIKNPQDVWKNIRIEPKMSKSGGIQGYTLSHKDKRLMRKLGIRKTDIITSVNGMPLNDPTSLYQILDVLKTSQQLDLSIIRNGAQETLNIDMM</sequence>
<evidence type="ECO:0000256" key="1">
    <source>
        <dbReference type="ARBA" id="ARBA00004533"/>
    </source>
</evidence>
<evidence type="ECO:0000256" key="2">
    <source>
        <dbReference type="ARBA" id="ARBA00007986"/>
    </source>
</evidence>
<keyword evidence="3" id="KW-0813">Transport</keyword>
<evidence type="ECO:0000259" key="11">
    <source>
        <dbReference type="Pfam" id="PF11356"/>
    </source>
</evidence>
<feature type="transmembrane region" description="Helical" evidence="10">
    <location>
        <begin position="36"/>
        <end position="57"/>
    </location>
</feature>
<dbReference type="GO" id="GO:0015627">
    <property type="term" value="C:type II protein secretion system complex"/>
    <property type="evidence" value="ECO:0007669"/>
    <property type="project" value="InterPro"/>
</dbReference>
<dbReference type="Gene3D" id="2.30.30.830">
    <property type="match status" value="1"/>
</dbReference>
<evidence type="ECO:0000256" key="9">
    <source>
        <dbReference type="ARBA" id="ARBA00023136"/>
    </source>
</evidence>
<dbReference type="InterPro" id="IPR024961">
    <property type="entry name" value="T2SS_GspC_N"/>
</dbReference>
<dbReference type="GO" id="GO:0015628">
    <property type="term" value="P:protein secretion by the type II secretion system"/>
    <property type="evidence" value="ECO:0007669"/>
    <property type="project" value="InterPro"/>
</dbReference>
<evidence type="ECO:0000256" key="4">
    <source>
        <dbReference type="ARBA" id="ARBA00022475"/>
    </source>
</evidence>
<evidence type="ECO:0000256" key="8">
    <source>
        <dbReference type="ARBA" id="ARBA00022989"/>
    </source>
</evidence>
<evidence type="ECO:0000256" key="10">
    <source>
        <dbReference type="SAM" id="Phobius"/>
    </source>
</evidence>
<keyword evidence="4" id="KW-1003">Cell membrane</keyword>
<gene>
    <name evidence="12" type="ORF">MNBD_GAMMA22-1421</name>
</gene>
<accession>A0A3B1AGF4</accession>
<keyword evidence="9 10" id="KW-0472">Membrane</keyword>
<evidence type="ECO:0000313" key="12">
    <source>
        <dbReference type="EMBL" id="VAW99072.1"/>
    </source>
</evidence>
<dbReference type="SUPFAM" id="SSF50156">
    <property type="entry name" value="PDZ domain-like"/>
    <property type="match status" value="1"/>
</dbReference>
<comment type="similarity">
    <text evidence="2">Belongs to the GSP C family.</text>
</comment>
<dbReference type="EMBL" id="UOFS01000039">
    <property type="protein sequence ID" value="VAW99072.1"/>
    <property type="molecule type" value="Genomic_DNA"/>
</dbReference>
<comment type="subcellular location">
    <subcellularLocation>
        <location evidence="1">Cell inner membrane</location>
    </subcellularLocation>
</comment>
<evidence type="ECO:0000256" key="3">
    <source>
        <dbReference type="ARBA" id="ARBA00022448"/>
    </source>
</evidence>
<evidence type="ECO:0000256" key="5">
    <source>
        <dbReference type="ARBA" id="ARBA00022519"/>
    </source>
</evidence>
<keyword evidence="7" id="KW-0653">Protein transport</keyword>
<dbReference type="InterPro" id="IPR001639">
    <property type="entry name" value="T2SS_protein-GspC"/>
</dbReference>
<reference evidence="12" key="1">
    <citation type="submission" date="2018-06" db="EMBL/GenBank/DDBJ databases">
        <authorList>
            <person name="Zhirakovskaya E."/>
        </authorList>
    </citation>
    <scope>NUCLEOTIDE SEQUENCE</scope>
</reference>
<evidence type="ECO:0000256" key="7">
    <source>
        <dbReference type="ARBA" id="ARBA00022927"/>
    </source>
</evidence>
<name>A0A3B1AGF4_9ZZZZ</name>
<keyword evidence="5" id="KW-0997">Cell inner membrane</keyword>
<dbReference type="Pfam" id="PF11356">
    <property type="entry name" value="T2SSC"/>
    <property type="match status" value="1"/>
</dbReference>
<dbReference type="Gene3D" id="2.30.42.10">
    <property type="match status" value="1"/>
</dbReference>
<feature type="domain" description="Type II secretion system protein GspC N-terminal" evidence="11">
    <location>
        <begin position="40"/>
        <end position="180"/>
    </location>
</feature>
<protein>
    <recommendedName>
        <fullName evidence="11">Type II secretion system protein GspC N-terminal domain-containing protein</fullName>
    </recommendedName>
</protein>
<proteinExistence type="inferred from homology"/>
<dbReference type="InterPro" id="IPR036034">
    <property type="entry name" value="PDZ_sf"/>
</dbReference>
<evidence type="ECO:0000256" key="6">
    <source>
        <dbReference type="ARBA" id="ARBA00022692"/>
    </source>
</evidence>
<organism evidence="12">
    <name type="scientific">hydrothermal vent metagenome</name>
    <dbReference type="NCBI Taxonomy" id="652676"/>
    <lineage>
        <taxon>unclassified sequences</taxon>
        <taxon>metagenomes</taxon>
        <taxon>ecological metagenomes</taxon>
    </lineage>
</organism>
<dbReference type="GO" id="GO:0005886">
    <property type="term" value="C:plasma membrane"/>
    <property type="evidence" value="ECO:0007669"/>
    <property type="project" value="UniProtKB-SubCell"/>
</dbReference>